<keyword evidence="1" id="KW-0328">Glycosyltransferase</keyword>
<dbReference type="SUPFAM" id="SSF53448">
    <property type="entry name" value="Nucleotide-diphospho-sugar transferases"/>
    <property type="match status" value="1"/>
</dbReference>
<protein>
    <submittedName>
        <fullName evidence="4">Glycosyltransferase</fullName>
    </submittedName>
</protein>
<dbReference type="SUPFAM" id="SSF46785">
    <property type="entry name" value="Winged helix' DNA-binding domain"/>
    <property type="match status" value="1"/>
</dbReference>
<dbReference type="InterPro" id="IPR036388">
    <property type="entry name" value="WH-like_DNA-bd_sf"/>
</dbReference>
<dbReference type="PANTHER" id="PTHR22916:SF51">
    <property type="entry name" value="GLYCOSYLTRANSFERASE EPSH-RELATED"/>
    <property type="match status" value="1"/>
</dbReference>
<accession>A0A9D1EV90</accession>
<keyword evidence="2" id="KW-0808">Transferase</keyword>
<dbReference type="CDD" id="cd00761">
    <property type="entry name" value="Glyco_tranf_GTA_type"/>
    <property type="match status" value="1"/>
</dbReference>
<evidence type="ECO:0000259" key="3">
    <source>
        <dbReference type="Pfam" id="PF00535"/>
    </source>
</evidence>
<dbReference type="InterPro" id="IPR001173">
    <property type="entry name" value="Glyco_trans_2-like"/>
</dbReference>
<reference evidence="4" key="1">
    <citation type="submission" date="2020-10" db="EMBL/GenBank/DDBJ databases">
        <authorList>
            <person name="Gilroy R."/>
        </authorList>
    </citation>
    <scope>NUCLEOTIDE SEQUENCE</scope>
    <source>
        <strain evidence="4">CHK190-19873</strain>
    </source>
</reference>
<name>A0A9D1EV90_9FIRM</name>
<proteinExistence type="predicted"/>
<dbReference type="Gene3D" id="3.90.550.10">
    <property type="entry name" value="Spore Coat Polysaccharide Biosynthesis Protein SpsA, Chain A"/>
    <property type="match status" value="1"/>
</dbReference>
<dbReference type="Gene3D" id="1.10.10.10">
    <property type="entry name" value="Winged helix-like DNA-binding domain superfamily/Winged helix DNA-binding domain"/>
    <property type="match status" value="1"/>
</dbReference>
<dbReference type="InterPro" id="IPR029044">
    <property type="entry name" value="Nucleotide-diphossugar_trans"/>
</dbReference>
<organism evidence="4 5">
    <name type="scientific">Candidatus Limivivens intestinipullorum</name>
    <dbReference type="NCBI Taxonomy" id="2840858"/>
    <lineage>
        <taxon>Bacteria</taxon>
        <taxon>Bacillati</taxon>
        <taxon>Bacillota</taxon>
        <taxon>Clostridia</taxon>
        <taxon>Lachnospirales</taxon>
        <taxon>Lachnospiraceae</taxon>
        <taxon>Lachnospiraceae incertae sedis</taxon>
        <taxon>Candidatus Limivivens</taxon>
    </lineage>
</organism>
<evidence type="ECO:0000313" key="4">
    <source>
        <dbReference type="EMBL" id="HIS32907.1"/>
    </source>
</evidence>
<dbReference type="GO" id="GO:0016757">
    <property type="term" value="F:glycosyltransferase activity"/>
    <property type="evidence" value="ECO:0007669"/>
    <property type="project" value="UniProtKB-KW"/>
</dbReference>
<dbReference type="EMBL" id="DVIQ01000105">
    <property type="protein sequence ID" value="HIS32907.1"/>
    <property type="molecule type" value="Genomic_DNA"/>
</dbReference>
<evidence type="ECO:0000256" key="2">
    <source>
        <dbReference type="ARBA" id="ARBA00022679"/>
    </source>
</evidence>
<comment type="caution">
    <text evidence="4">The sequence shown here is derived from an EMBL/GenBank/DDBJ whole genome shotgun (WGS) entry which is preliminary data.</text>
</comment>
<dbReference type="PANTHER" id="PTHR22916">
    <property type="entry name" value="GLYCOSYLTRANSFERASE"/>
    <property type="match status" value="1"/>
</dbReference>
<dbReference type="Proteomes" id="UP000823935">
    <property type="component" value="Unassembled WGS sequence"/>
</dbReference>
<gene>
    <name evidence="4" type="ORF">IAB44_15385</name>
</gene>
<reference evidence="4" key="2">
    <citation type="journal article" date="2021" name="PeerJ">
        <title>Extensive microbial diversity within the chicken gut microbiome revealed by metagenomics and culture.</title>
        <authorList>
            <person name="Gilroy R."/>
            <person name="Ravi A."/>
            <person name="Getino M."/>
            <person name="Pursley I."/>
            <person name="Horton D.L."/>
            <person name="Alikhan N.F."/>
            <person name="Baker D."/>
            <person name="Gharbi K."/>
            <person name="Hall N."/>
            <person name="Watson M."/>
            <person name="Adriaenssens E.M."/>
            <person name="Foster-Nyarko E."/>
            <person name="Jarju S."/>
            <person name="Secka A."/>
            <person name="Antonio M."/>
            <person name="Oren A."/>
            <person name="Chaudhuri R.R."/>
            <person name="La Ragione R."/>
            <person name="Hildebrand F."/>
            <person name="Pallen M.J."/>
        </authorList>
    </citation>
    <scope>NUCLEOTIDE SEQUENCE</scope>
    <source>
        <strain evidence="4">CHK190-19873</strain>
    </source>
</reference>
<evidence type="ECO:0000256" key="1">
    <source>
        <dbReference type="ARBA" id="ARBA00022676"/>
    </source>
</evidence>
<dbReference type="Pfam" id="PF00535">
    <property type="entry name" value="Glycos_transf_2"/>
    <property type="match status" value="1"/>
</dbReference>
<evidence type="ECO:0000313" key="5">
    <source>
        <dbReference type="Proteomes" id="UP000823935"/>
    </source>
</evidence>
<feature type="domain" description="Glycosyltransferase 2-like" evidence="3">
    <location>
        <begin position="6"/>
        <end position="133"/>
    </location>
</feature>
<dbReference type="InterPro" id="IPR036390">
    <property type="entry name" value="WH_DNA-bd_sf"/>
</dbReference>
<sequence length="437" mass="50100">MNPMVSIIVPVYNAEKTLRRCVDSILNQEYEDFELLLVDDGSSDASREICDGYAAADRRVAVIHKENSGVSDARNKGIDMAEGKYLQFVDSDDWIARDATKQFVRAAARDEADMVIADFYRTVGDRISHKGDIEEEGALSLEEFAACMMENPADFYYGVLWNKLYRKDLVEAHGLRMNGEISWCEDFMFNLEYMRHVNVISVLRAPVYYYVKTKGSLVTQGMSIPRTVRMKLMVFEYYDNFYRHVFDETVYEKNRLQVYRFLVDAAGDGIVPPFFFPGSKKLGSEKSEAFQDAVTGEGIQRELYRKRKLLDRYLEMPALKYALPLDAVGLLLYFRQTCTVCTRKELADFLNLSPRKISAALQRLSGKGLIRVEEQKGRSHPLRIEILPEAQPLLQDVESALRDLDEGRFLGISEEDLLQYQHTEEKIKGNIQKALLG</sequence>
<dbReference type="AlphaFoldDB" id="A0A9D1EV90"/>